<protein>
    <submittedName>
        <fullName evidence="2">Putative monooxygenase YcnE</fullName>
        <ecNumber evidence="2">1.-.-.-</ecNumber>
    </submittedName>
</protein>
<evidence type="ECO:0000313" key="2">
    <source>
        <dbReference type="EMBL" id="OOM79277.1"/>
    </source>
</evidence>
<evidence type="ECO:0000259" key="1">
    <source>
        <dbReference type="PROSITE" id="PS51725"/>
    </source>
</evidence>
<name>A0A1S8TND5_9CLOT</name>
<dbReference type="AlphaFoldDB" id="A0A1S8TND5"/>
<dbReference type="InterPro" id="IPR007138">
    <property type="entry name" value="ABM_dom"/>
</dbReference>
<keyword evidence="2" id="KW-0560">Oxidoreductase</keyword>
<dbReference type="InterPro" id="IPR050744">
    <property type="entry name" value="AI-2_Isomerase_LsrG"/>
</dbReference>
<keyword evidence="3" id="KW-1185">Reference proteome</keyword>
<proteinExistence type="predicted"/>
<dbReference type="GO" id="GO:0004497">
    <property type="term" value="F:monooxygenase activity"/>
    <property type="evidence" value="ECO:0007669"/>
    <property type="project" value="UniProtKB-KW"/>
</dbReference>
<dbReference type="Pfam" id="PF03992">
    <property type="entry name" value="ABM"/>
    <property type="match status" value="1"/>
</dbReference>
<dbReference type="RefSeq" id="WP_077846821.1">
    <property type="nucleotide sequence ID" value="NZ_LZZM01000105.1"/>
</dbReference>
<dbReference type="PANTHER" id="PTHR33336">
    <property type="entry name" value="QUINOL MONOOXYGENASE YGIN-RELATED"/>
    <property type="match status" value="1"/>
</dbReference>
<dbReference type="InterPro" id="IPR011008">
    <property type="entry name" value="Dimeric_a/b-barrel"/>
</dbReference>
<dbReference type="Gene3D" id="3.30.70.100">
    <property type="match status" value="1"/>
</dbReference>
<dbReference type="PANTHER" id="PTHR33336:SF15">
    <property type="entry name" value="ABM DOMAIN-CONTAINING PROTEIN"/>
    <property type="match status" value="1"/>
</dbReference>
<dbReference type="Proteomes" id="UP000190890">
    <property type="component" value="Unassembled WGS sequence"/>
</dbReference>
<gene>
    <name evidence="2" type="primary">ycnE_1</name>
    <name evidence="2" type="ORF">CLPUN_16470</name>
</gene>
<reference evidence="2 3" key="1">
    <citation type="submission" date="2016-05" db="EMBL/GenBank/DDBJ databases">
        <title>Microbial solvent formation.</title>
        <authorList>
            <person name="Poehlein A."/>
            <person name="Montoya Solano J.D."/>
            <person name="Flitsch S."/>
            <person name="Krabben P."/>
            <person name="Duerre P."/>
            <person name="Daniel R."/>
        </authorList>
    </citation>
    <scope>NUCLEOTIDE SEQUENCE [LARGE SCALE GENOMIC DNA]</scope>
    <source>
        <strain evidence="2 3">DSM 2619</strain>
    </source>
</reference>
<keyword evidence="2" id="KW-0503">Monooxygenase</keyword>
<dbReference type="PROSITE" id="PS51725">
    <property type="entry name" value="ABM"/>
    <property type="match status" value="1"/>
</dbReference>
<comment type="caution">
    <text evidence="2">The sequence shown here is derived from an EMBL/GenBank/DDBJ whole genome shotgun (WGS) entry which is preliminary data.</text>
</comment>
<sequence length="95" mass="11200">MIKIIAKNFVKKDKIEEVLKLSKELVEATVKEEGCISYEMYQDVKDNTILTMIETWENKETLTLHSQSEHFQRIVPTMSVFMEKPTEMNVYNKVL</sequence>
<evidence type="ECO:0000313" key="3">
    <source>
        <dbReference type="Proteomes" id="UP000190890"/>
    </source>
</evidence>
<dbReference type="SUPFAM" id="SSF54909">
    <property type="entry name" value="Dimeric alpha+beta barrel"/>
    <property type="match status" value="1"/>
</dbReference>
<dbReference type="OrthoDB" id="287932at2"/>
<accession>A0A1S8TND5</accession>
<dbReference type="EMBL" id="LZZM01000105">
    <property type="protein sequence ID" value="OOM79277.1"/>
    <property type="molecule type" value="Genomic_DNA"/>
</dbReference>
<feature type="domain" description="ABM" evidence="1">
    <location>
        <begin position="2"/>
        <end position="91"/>
    </location>
</feature>
<organism evidence="2 3">
    <name type="scientific">Clostridium puniceum</name>
    <dbReference type="NCBI Taxonomy" id="29367"/>
    <lineage>
        <taxon>Bacteria</taxon>
        <taxon>Bacillati</taxon>
        <taxon>Bacillota</taxon>
        <taxon>Clostridia</taxon>
        <taxon>Eubacteriales</taxon>
        <taxon>Clostridiaceae</taxon>
        <taxon>Clostridium</taxon>
    </lineage>
</organism>
<dbReference type="STRING" id="29367.CLPUN_16470"/>
<dbReference type="EC" id="1.-.-.-" evidence="2"/>